<feature type="transmembrane region" description="Helical" evidence="1">
    <location>
        <begin position="132"/>
        <end position="152"/>
    </location>
</feature>
<dbReference type="GO" id="GO:0010468">
    <property type="term" value="P:regulation of gene expression"/>
    <property type="evidence" value="ECO:0007669"/>
    <property type="project" value="InterPro"/>
</dbReference>
<organism evidence="2">
    <name type="scientific">marine sediment metagenome</name>
    <dbReference type="NCBI Taxonomy" id="412755"/>
    <lineage>
        <taxon>unclassified sequences</taxon>
        <taxon>metagenomes</taxon>
        <taxon>ecological metagenomes</taxon>
    </lineage>
</organism>
<reference evidence="2" key="1">
    <citation type="journal article" date="2015" name="Nature">
        <title>Complex archaea that bridge the gap between prokaryotes and eukaryotes.</title>
        <authorList>
            <person name="Spang A."/>
            <person name="Saw J.H."/>
            <person name="Jorgensen S.L."/>
            <person name="Zaremba-Niedzwiedzka K."/>
            <person name="Martijn J."/>
            <person name="Lind A.E."/>
            <person name="van Eijk R."/>
            <person name="Schleper C."/>
            <person name="Guy L."/>
            <person name="Ettema T.J."/>
        </authorList>
    </citation>
    <scope>NUCLEOTIDE SEQUENCE</scope>
</reference>
<dbReference type="InterPro" id="IPR017516">
    <property type="entry name" value="AbrB_dup"/>
</dbReference>
<evidence type="ECO:0008006" key="3">
    <source>
        <dbReference type="Google" id="ProtNLM"/>
    </source>
</evidence>
<feature type="transmembrane region" description="Helical" evidence="1">
    <location>
        <begin position="12"/>
        <end position="34"/>
    </location>
</feature>
<comment type="caution">
    <text evidence="2">The sequence shown here is derived from an EMBL/GenBank/DDBJ whole genome shotgun (WGS) entry which is preliminary data.</text>
</comment>
<dbReference type="Pfam" id="PF05145">
    <property type="entry name" value="AbrB"/>
    <property type="match status" value="1"/>
</dbReference>
<keyword evidence="1" id="KW-0812">Transmembrane</keyword>
<dbReference type="NCBIfam" id="TIGR03082">
    <property type="entry name" value="Gneg_AbrB_dup"/>
    <property type="match status" value="1"/>
</dbReference>
<sequence>MLLGACGGGLAYAIHMPLPWLLGALIVTTVLSLGGARLQAPTTSRKAVLVIIGVMLGTAFTADMGGDIALWATSLTIMLVSTAVMMMVSVWMSRRIAGNSIDTAAYAGMPGGVSTVILMASETDADLRVVGLTHAVRILVVLLAIPVILHVIGHVSLQAPAITLAQWFSFPDFADALLLIGAGVIGFWLGRLLRLPNPLLFGPVLA</sequence>
<gene>
    <name evidence="2" type="ORF">LCGC14_0965290</name>
</gene>
<dbReference type="GO" id="GO:0016020">
    <property type="term" value="C:membrane"/>
    <property type="evidence" value="ECO:0007669"/>
    <property type="project" value="InterPro"/>
</dbReference>
<feature type="transmembrane region" description="Helical" evidence="1">
    <location>
        <begin position="173"/>
        <end position="193"/>
    </location>
</feature>
<dbReference type="EMBL" id="LAZR01003514">
    <property type="protein sequence ID" value="KKN17487.1"/>
    <property type="molecule type" value="Genomic_DNA"/>
</dbReference>
<keyword evidence="1" id="KW-1133">Transmembrane helix</keyword>
<evidence type="ECO:0000256" key="1">
    <source>
        <dbReference type="SAM" id="Phobius"/>
    </source>
</evidence>
<feature type="transmembrane region" description="Helical" evidence="1">
    <location>
        <begin position="46"/>
        <end position="62"/>
    </location>
</feature>
<dbReference type="PANTHER" id="PTHR38457:SF1">
    <property type="entry name" value="REGULATOR ABRB-RELATED"/>
    <property type="match status" value="1"/>
</dbReference>
<feature type="transmembrane region" description="Helical" evidence="1">
    <location>
        <begin position="68"/>
        <end position="91"/>
    </location>
</feature>
<name>A0A0F9NZE0_9ZZZZ</name>
<dbReference type="InterPro" id="IPR007820">
    <property type="entry name" value="AbrB_fam"/>
</dbReference>
<feature type="non-terminal residue" evidence="2">
    <location>
        <position position="206"/>
    </location>
</feature>
<proteinExistence type="predicted"/>
<dbReference type="PANTHER" id="PTHR38457">
    <property type="entry name" value="REGULATOR ABRB-RELATED"/>
    <property type="match status" value="1"/>
</dbReference>
<protein>
    <recommendedName>
        <fullName evidence="3">Ammonia monooxygenase</fullName>
    </recommendedName>
</protein>
<dbReference type="AlphaFoldDB" id="A0A0F9NZE0"/>
<evidence type="ECO:0000313" key="2">
    <source>
        <dbReference type="EMBL" id="KKN17487.1"/>
    </source>
</evidence>
<keyword evidence="1" id="KW-0472">Membrane</keyword>
<feature type="transmembrane region" description="Helical" evidence="1">
    <location>
        <begin position="103"/>
        <end position="120"/>
    </location>
</feature>
<accession>A0A0F9NZE0</accession>